<dbReference type="OrthoDB" id="260172at2759"/>
<reference evidence="2 3" key="1">
    <citation type="submission" date="2017-03" db="EMBL/GenBank/DDBJ databases">
        <title>An alternative strategy for trypanosome survival in the mammalian bloodstream revealed through genome and transcriptome analysis of the ubiquitous bovine parasite Trypanosoma (Megatrypanum) theileri.</title>
        <authorList>
            <person name="Kelly S."/>
            <person name="Ivens A."/>
            <person name="Mott A."/>
            <person name="O'Neill E."/>
            <person name="Emms D."/>
            <person name="Macleod O."/>
            <person name="Voorheis P."/>
            <person name="Matthews J."/>
            <person name="Matthews K."/>
            <person name="Carrington M."/>
        </authorList>
    </citation>
    <scope>NUCLEOTIDE SEQUENCE [LARGE SCALE GENOMIC DNA]</scope>
    <source>
        <strain evidence="2">Edinburgh</strain>
    </source>
</reference>
<comment type="caution">
    <text evidence="2">The sequence shown here is derived from an EMBL/GenBank/DDBJ whole genome shotgun (WGS) entry which is preliminary data.</text>
</comment>
<proteinExistence type="predicted"/>
<keyword evidence="3" id="KW-1185">Reference proteome</keyword>
<name>A0A1X0NLG5_9TRYP</name>
<dbReference type="VEuPathDB" id="TriTrypDB:TM35_000391830"/>
<accession>A0A1X0NLG5</accession>
<organism evidence="2 3">
    <name type="scientific">Trypanosoma theileri</name>
    <dbReference type="NCBI Taxonomy" id="67003"/>
    <lineage>
        <taxon>Eukaryota</taxon>
        <taxon>Discoba</taxon>
        <taxon>Euglenozoa</taxon>
        <taxon>Kinetoplastea</taxon>
        <taxon>Metakinetoplastina</taxon>
        <taxon>Trypanosomatida</taxon>
        <taxon>Trypanosomatidae</taxon>
        <taxon>Trypanosoma</taxon>
    </lineage>
</organism>
<protein>
    <submittedName>
        <fullName evidence="2">Uncharacterized protein</fullName>
    </submittedName>
</protein>
<dbReference type="GeneID" id="39989479"/>
<feature type="compositionally biased region" description="Low complexity" evidence="1">
    <location>
        <begin position="124"/>
        <end position="140"/>
    </location>
</feature>
<evidence type="ECO:0000313" key="2">
    <source>
        <dbReference type="EMBL" id="ORC85009.1"/>
    </source>
</evidence>
<dbReference type="EMBL" id="NBCO01000039">
    <property type="protein sequence ID" value="ORC85009.1"/>
    <property type="molecule type" value="Genomic_DNA"/>
</dbReference>
<feature type="region of interest" description="Disordered" evidence="1">
    <location>
        <begin position="49"/>
        <end position="141"/>
    </location>
</feature>
<evidence type="ECO:0000313" key="3">
    <source>
        <dbReference type="Proteomes" id="UP000192257"/>
    </source>
</evidence>
<gene>
    <name evidence="2" type="ORF">TM35_000391830</name>
</gene>
<dbReference type="Gene3D" id="2.170.150.20">
    <property type="entry name" value="Peptide methionine sulfoxide reductase"/>
    <property type="match status" value="1"/>
</dbReference>
<evidence type="ECO:0000256" key="1">
    <source>
        <dbReference type="SAM" id="MobiDB-lite"/>
    </source>
</evidence>
<dbReference type="Proteomes" id="UP000192257">
    <property type="component" value="Unassembled WGS sequence"/>
</dbReference>
<dbReference type="RefSeq" id="XP_028879075.1">
    <property type="nucleotide sequence ID" value="XM_029029699.1"/>
</dbReference>
<dbReference type="AlphaFoldDB" id="A0A1X0NLG5"/>
<sequence>MSFKLILRVNNKLPHQFQSSTNHRYVHTGGRQSNSLLWLSSHKIPQRSNLLHAQATTTTPTTTRVKTESSSQRISPHKKTPPLSSSSLMGDPSTSSSSTTIDAPPLVLDPPFTPVPGELDLLQNNNNNNNNNSSSSSSSSDVLDEVCYSCCRCKTILFSSRAYAPSSAIGQHSSGWPSFTSPVSSKALRLRSLLQRVAVERGSGVPLRATLAARGLRVEGEMVRRTNRGNCERAYQQITWREECLRDVNKRSDPAVVEGCCTACGSCVCRVTVERRSGVKYVVNPTAVVAQRKME</sequence>
<feature type="compositionally biased region" description="Low complexity" evidence="1">
    <location>
        <begin position="81"/>
        <end position="100"/>
    </location>
</feature>